<dbReference type="Proteomes" id="UP000295818">
    <property type="component" value="Unassembled WGS sequence"/>
</dbReference>
<dbReference type="EMBL" id="SLWM01000003">
    <property type="protein sequence ID" value="TCO27417.1"/>
    <property type="molecule type" value="Genomic_DNA"/>
</dbReference>
<organism evidence="1 2">
    <name type="scientific">Kribbella orskensis</name>
    <dbReference type="NCBI Taxonomy" id="2512216"/>
    <lineage>
        <taxon>Bacteria</taxon>
        <taxon>Bacillati</taxon>
        <taxon>Actinomycetota</taxon>
        <taxon>Actinomycetes</taxon>
        <taxon>Propionibacteriales</taxon>
        <taxon>Kribbellaceae</taxon>
        <taxon>Kribbella</taxon>
    </lineage>
</organism>
<name>A0ABY2BSB0_9ACTN</name>
<gene>
    <name evidence="1" type="ORF">EV644_103115</name>
</gene>
<sequence>MAARAVRARAVENPPDEKYNCDRMAEVMSDERIS</sequence>
<reference evidence="1 2" key="1">
    <citation type="journal article" date="2015" name="Stand. Genomic Sci.">
        <title>Genomic Encyclopedia of Bacterial and Archaeal Type Strains, Phase III: the genomes of soil and plant-associated and newly described type strains.</title>
        <authorList>
            <person name="Whitman W.B."/>
            <person name="Woyke T."/>
            <person name="Klenk H.P."/>
            <person name="Zhou Y."/>
            <person name="Lilburn T.G."/>
            <person name="Beck B.J."/>
            <person name="De Vos P."/>
            <person name="Vandamme P."/>
            <person name="Eisen J.A."/>
            <person name="Garrity G."/>
            <person name="Hugenholtz P."/>
            <person name="Kyrpides N.C."/>
        </authorList>
    </citation>
    <scope>NUCLEOTIDE SEQUENCE [LARGE SCALE GENOMIC DNA]</scope>
    <source>
        <strain evidence="1 2">VKM Ac-2538</strain>
    </source>
</reference>
<protein>
    <submittedName>
        <fullName evidence="1">Uncharacterized protein</fullName>
    </submittedName>
</protein>
<evidence type="ECO:0000313" key="2">
    <source>
        <dbReference type="Proteomes" id="UP000295818"/>
    </source>
</evidence>
<comment type="caution">
    <text evidence="1">The sequence shown here is derived from an EMBL/GenBank/DDBJ whole genome shotgun (WGS) entry which is preliminary data.</text>
</comment>
<keyword evidence="2" id="KW-1185">Reference proteome</keyword>
<accession>A0ABY2BSB0</accession>
<proteinExistence type="predicted"/>
<evidence type="ECO:0000313" key="1">
    <source>
        <dbReference type="EMBL" id="TCO27417.1"/>
    </source>
</evidence>